<feature type="transmembrane region" description="Helical" evidence="7">
    <location>
        <begin position="138"/>
        <end position="158"/>
    </location>
</feature>
<evidence type="ECO:0000256" key="6">
    <source>
        <dbReference type="SAM" id="MobiDB-lite"/>
    </source>
</evidence>
<evidence type="ECO:0000313" key="10">
    <source>
        <dbReference type="Proteomes" id="UP001500839"/>
    </source>
</evidence>
<feature type="transmembrane region" description="Helical" evidence="7">
    <location>
        <begin position="204"/>
        <end position="228"/>
    </location>
</feature>
<feature type="transmembrane region" description="Helical" evidence="7">
    <location>
        <begin position="249"/>
        <end position="275"/>
    </location>
</feature>
<keyword evidence="10" id="KW-1185">Reference proteome</keyword>
<evidence type="ECO:0000259" key="8">
    <source>
        <dbReference type="PROSITE" id="PS51002"/>
    </source>
</evidence>
<comment type="catalytic activity">
    <reaction evidence="4">
        <text>a quinol + 2 Fe(III)-[cytochrome c](out) = a quinone + 2 Fe(II)-[cytochrome c](out) + 2 H(+)(out)</text>
        <dbReference type="Rhea" id="RHEA:11484"/>
        <dbReference type="Rhea" id="RHEA-COMP:10350"/>
        <dbReference type="Rhea" id="RHEA-COMP:14399"/>
        <dbReference type="ChEBI" id="CHEBI:15378"/>
        <dbReference type="ChEBI" id="CHEBI:24646"/>
        <dbReference type="ChEBI" id="CHEBI:29033"/>
        <dbReference type="ChEBI" id="CHEBI:29034"/>
        <dbReference type="ChEBI" id="CHEBI:132124"/>
        <dbReference type="EC" id="7.1.1.8"/>
    </reaction>
</comment>
<dbReference type="PROSITE" id="PS51002">
    <property type="entry name" value="CYTB_NTER"/>
    <property type="match status" value="1"/>
</dbReference>
<keyword evidence="7" id="KW-1133">Transmembrane helix</keyword>
<dbReference type="InterPro" id="IPR027387">
    <property type="entry name" value="Cytb/b6-like_sf"/>
</dbReference>
<gene>
    <name evidence="9" type="ORF">GCM10023353_26180</name>
</gene>
<dbReference type="Proteomes" id="UP001500839">
    <property type="component" value="Unassembled WGS sequence"/>
</dbReference>
<feature type="transmembrane region" description="Helical" evidence="7">
    <location>
        <begin position="325"/>
        <end position="346"/>
    </location>
</feature>
<sequence>MSNAHLAKAANNMDERYRLSAGMRRQINKVFPTHWSFLLGEIALYSFIVLLISGIYLSLFFDPSMAETTYNGVYQPLRGIEMSKAYESALNISFEVRGGLFARQIHHWAALMFVASIIVHLCRIFFTGAFRKPREANWVIGCVMLLLSIAEGFFGYGLPDDLLSGTGLRITSGIILGLPVIGTWLHWAVFGGDWPGTIIVPRMYVLHILLIPGILLALIGAHLALVWYQKHTQWPGAGRTENNVVGVRILPVFALKSGGFFAVTFGILAIMGGVFQINAIWNLGPYNPSHISAGSQPDMYMLFTEGLARIFPDWELYLGPYTVPAVVWVAVVLGVVFALLFTYPWIEAKLTKDTQHHNLLQRPRDAPVRTSLGTMSLAFYLVLMFSGMNDVIALNFDISLNATTWIGRIGAVALPPIVYFVTYRFCLALQRSDRDVLDHGIETGHIKRLPHGEYIEVHQPLGPVDEHGHPIPLEYQGSQLPKKLNKLGAAGRPARGGWLTADPEDEARALDDAEHEGEESQLDMLRERQEQDKGIGHRG</sequence>
<dbReference type="PANTHER" id="PTHR19271:SF16">
    <property type="entry name" value="CYTOCHROME B"/>
    <property type="match status" value="1"/>
</dbReference>
<evidence type="ECO:0000313" key="9">
    <source>
        <dbReference type="EMBL" id="GAA4818000.1"/>
    </source>
</evidence>
<evidence type="ECO:0000256" key="3">
    <source>
        <dbReference type="ARBA" id="ARBA00016116"/>
    </source>
</evidence>
<dbReference type="InterPro" id="IPR016174">
    <property type="entry name" value="Di-haem_cyt_TM"/>
</dbReference>
<feature type="compositionally biased region" description="Basic and acidic residues" evidence="6">
    <location>
        <begin position="524"/>
        <end position="539"/>
    </location>
</feature>
<evidence type="ECO:0000256" key="5">
    <source>
        <dbReference type="ARBA" id="ARBA00029568"/>
    </source>
</evidence>
<evidence type="ECO:0000256" key="1">
    <source>
        <dbReference type="ARBA" id="ARBA00001971"/>
    </source>
</evidence>
<feature type="transmembrane region" description="Helical" evidence="7">
    <location>
        <begin position="42"/>
        <end position="61"/>
    </location>
</feature>
<dbReference type="EC" id="7.1.1.8" evidence="2"/>
<feature type="region of interest" description="Disordered" evidence="6">
    <location>
        <begin position="489"/>
        <end position="539"/>
    </location>
</feature>
<proteinExistence type="predicted"/>
<reference evidence="10" key="1">
    <citation type="journal article" date="2019" name="Int. J. Syst. Evol. Microbiol.">
        <title>The Global Catalogue of Microorganisms (GCM) 10K type strain sequencing project: providing services to taxonomists for standard genome sequencing and annotation.</title>
        <authorList>
            <consortium name="The Broad Institute Genomics Platform"/>
            <consortium name="The Broad Institute Genome Sequencing Center for Infectious Disease"/>
            <person name="Wu L."/>
            <person name="Ma J."/>
        </authorList>
    </citation>
    <scope>NUCLEOTIDE SEQUENCE [LARGE SCALE GENOMIC DNA]</scope>
    <source>
        <strain evidence="10">JCM 18542</strain>
    </source>
</reference>
<dbReference type="Pfam" id="PF13631">
    <property type="entry name" value="Cytochrom_B_N_2"/>
    <property type="match status" value="1"/>
</dbReference>
<dbReference type="InterPro" id="IPR005797">
    <property type="entry name" value="Cyt_b/b6_N"/>
</dbReference>
<evidence type="ECO:0000256" key="7">
    <source>
        <dbReference type="SAM" id="Phobius"/>
    </source>
</evidence>
<evidence type="ECO:0000256" key="4">
    <source>
        <dbReference type="ARBA" id="ARBA00029351"/>
    </source>
</evidence>
<protein>
    <recommendedName>
        <fullName evidence="3">Cytochrome bc1 complex cytochrome b subunit</fullName>
        <ecNumber evidence="2">7.1.1.8</ecNumber>
    </recommendedName>
    <alternativeName>
        <fullName evidence="5">Cytochrome bc1 reductase complex subunit QcrB</fullName>
    </alternativeName>
</protein>
<dbReference type="RefSeq" id="WP_200172578.1">
    <property type="nucleotide sequence ID" value="NZ_BAABKQ010000001.1"/>
</dbReference>
<evidence type="ECO:0000256" key="2">
    <source>
        <dbReference type="ARBA" id="ARBA00012951"/>
    </source>
</evidence>
<feature type="transmembrane region" description="Helical" evidence="7">
    <location>
        <begin position="107"/>
        <end position="126"/>
    </location>
</feature>
<feature type="transmembrane region" description="Helical" evidence="7">
    <location>
        <begin position="366"/>
        <end position="385"/>
    </location>
</feature>
<organism evidence="9 10">
    <name type="scientific">Tomitella cavernea</name>
    <dbReference type="NCBI Taxonomy" id="1387982"/>
    <lineage>
        <taxon>Bacteria</taxon>
        <taxon>Bacillati</taxon>
        <taxon>Actinomycetota</taxon>
        <taxon>Actinomycetes</taxon>
        <taxon>Mycobacteriales</taxon>
        <taxon>Tomitella</taxon>
    </lineage>
</organism>
<dbReference type="EMBL" id="BAABKQ010000001">
    <property type="protein sequence ID" value="GAA4818000.1"/>
    <property type="molecule type" value="Genomic_DNA"/>
</dbReference>
<dbReference type="SUPFAM" id="SSF81342">
    <property type="entry name" value="Transmembrane di-heme cytochromes"/>
    <property type="match status" value="1"/>
</dbReference>
<feature type="domain" description="Cytochrome b/b6 N-terminal region profile" evidence="8">
    <location>
        <begin position="9"/>
        <end position="235"/>
    </location>
</feature>
<feature type="transmembrane region" description="Helical" evidence="7">
    <location>
        <begin position="405"/>
        <end position="426"/>
    </location>
</feature>
<comment type="caution">
    <text evidence="9">The sequence shown here is derived from an EMBL/GenBank/DDBJ whole genome shotgun (WGS) entry which is preliminary data.</text>
</comment>
<dbReference type="Gene3D" id="1.20.810.10">
    <property type="entry name" value="Cytochrome Bc1 Complex, Chain C"/>
    <property type="match status" value="1"/>
</dbReference>
<dbReference type="PANTHER" id="PTHR19271">
    <property type="entry name" value="CYTOCHROME B"/>
    <property type="match status" value="1"/>
</dbReference>
<name>A0ABP9CSK0_9ACTN</name>
<feature type="transmembrane region" description="Helical" evidence="7">
    <location>
        <begin position="170"/>
        <end position="189"/>
    </location>
</feature>
<accession>A0ABP9CSK0</accession>
<comment type="cofactor">
    <cofactor evidence="1">
        <name>heme</name>
        <dbReference type="ChEBI" id="CHEBI:30413"/>
    </cofactor>
</comment>
<keyword evidence="7" id="KW-0472">Membrane</keyword>
<keyword evidence="7" id="KW-0812">Transmembrane</keyword>